<gene>
    <name evidence="1" type="ORF">H4687_007786</name>
</gene>
<sequence length="134" mass="15158">MRRHELTLQAVDAAVEALLEDAADGPRATVSALARRLNVPRQTLYRDFPDQITRLQTEAARSATQPRARNTDKDQQTIARLRAEKENLTRHLYIYEDHIRRLTLENEALRVALQAHSGVTLISPRTGDTVPGRP</sequence>
<comment type="caution">
    <text evidence="1">The sequence shown here is derived from an EMBL/GenBank/DDBJ whole genome shotgun (WGS) entry which is preliminary data.</text>
</comment>
<dbReference type="EMBL" id="JADBGF010000001">
    <property type="protein sequence ID" value="MBE1601657.1"/>
    <property type="molecule type" value="Genomic_DNA"/>
</dbReference>
<dbReference type="RefSeq" id="WP_012999266.1">
    <property type="nucleotide sequence ID" value="NZ_JADBGF010000001.1"/>
</dbReference>
<reference evidence="1 2" key="1">
    <citation type="submission" date="2020-10" db="EMBL/GenBank/DDBJ databases">
        <title>Sequencing the genomes of 1000 actinobacteria strains.</title>
        <authorList>
            <person name="Klenk H.-P."/>
        </authorList>
    </citation>
    <scope>NUCLEOTIDE SEQUENCE [LARGE SCALE GENOMIC DNA]</scope>
    <source>
        <strain evidence="1 2">DSM 41803</strain>
    </source>
</reference>
<evidence type="ECO:0000313" key="2">
    <source>
        <dbReference type="Proteomes" id="UP000629287"/>
    </source>
</evidence>
<proteinExistence type="predicted"/>
<dbReference type="OrthoDB" id="5194633at2"/>
<name>A0A8I0TVB2_9ACTN</name>
<dbReference type="Proteomes" id="UP000629287">
    <property type="component" value="Unassembled WGS sequence"/>
</dbReference>
<protein>
    <submittedName>
        <fullName evidence="1">AcrR family transcriptional regulator</fullName>
    </submittedName>
</protein>
<dbReference type="AlphaFoldDB" id="A0A8I0TVB2"/>
<accession>A0A8I0TVB2</accession>
<dbReference type="GeneID" id="86832260"/>
<dbReference type="GeneID" id="24308660"/>
<organism evidence="1 2">
    <name type="scientific">Streptomyces stelliscabiei</name>
    <dbReference type="NCBI Taxonomy" id="146820"/>
    <lineage>
        <taxon>Bacteria</taxon>
        <taxon>Bacillati</taxon>
        <taxon>Actinomycetota</taxon>
        <taxon>Actinomycetes</taxon>
        <taxon>Kitasatosporales</taxon>
        <taxon>Streptomycetaceae</taxon>
        <taxon>Streptomyces</taxon>
    </lineage>
</organism>
<keyword evidence="2" id="KW-1185">Reference proteome</keyword>
<evidence type="ECO:0000313" key="1">
    <source>
        <dbReference type="EMBL" id="MBE1601657.1"/>
    </source>
</evidence>